<dbReference type="EMBL" id="JAVRFJ010000004">
    <property type="protein sequence ID" value="MDT0567175.1"/>
    <property type="molecule type" value="Genomic_DNA"/>
</dbReference>
<gene>
    <name evidence="2" type="ORF">RM704_06810</name>
</gene>
<evidence type="ECO:0000313" key="3">
    <source>
        <dbReference type="Proteomes" id="UP001180737"/>
    </source>
</evidence>
<dbReference type="Proteomes" id="UP001180737">
    <property type="component" value="Unassembled WGS sequence"/>
</dbReference>
<accession>A0ABU2YS68</accession>
<evidence type="ECO:0000313" key="2">
    <source>
        <dbReference type="EMBL" id="MDT0567175.1"/>
    </source>
</evidence>
<sequence>MPRTANASARGPRPHSTGPRPTAVGSAVCCGAGTRLTRRRVVDLGRAVTMRCR</sequence>
<name>A0ABU2YS68_9ACTN</name>
<protein>
    <submittedName>
        <fullName evidence="2">Uncharacterized protein</fullName>
    </submittedName>
</protein>
<evidence type="ECO:0000256" key="1">
    <source>
        <dbReference type="SAM" id="MobiDB-lite"/>
    </source>
</evidence>
<comment type="caution">
    <text evidence="2">The sequence shown here is derived from an EMBL/GenBank/DDBJ whole genome shotgun (WGS) entry which is preliminary data.</text>
</comment>
<feature type="region of interest" description="Disordered" evidence="1">
    <location>
        <begin position="1"/>
        <end position="26"/>
    </location>
</feature>
<keyword evidence="3" id="KW-1185">Reference proteome</keyword>
<proteinExistence type="predicted"/>
<dbReference type="RefSeq" id="WP_157856815.1">
    <property type="nucleotide sequence ID" value="NZ_JAVRFJ010000004.1"/>
</dbReference>
<reference evidence="2" key="1">
    <citation type="submission" date="2024-05" db="EMBL/GenBank/DDBJ databases">
        <title>30 novel species of actinomycetes from the DSMZ collection.</title>
        <authorList>
            <person name="Nouioui I."/>
        </authorList>
    </citation>
    <scope>NUCLEOTIDE SEQUENCE</scope>
    <source>
        <strain evidence="2">DSM 3412</strain>
    </source>
</reference>
<organism evidence="2 3">
    <name type="scientific">Streptomyces gottesmaniae</name>
    <dbReference type="NCBI Taxonomy" id="3075518"/>
    <lineage>
        <taxon>Bacteria</taxon>
        <taxon>Bacillati</taxon>
        <taxon>Actinomycetota</taxon>
        <taxon>Actinomycetes</taxon>
        <taxon>Kitasatosporales</taxon>
        <taxon>Streptomycetaceae</taxon>
        <taxon>Streptomyces</taxon>
    </lineage>
</organism>